<comment type="caution">
    <text evidence="1">The sequence shown here is derived from an EMBL/GenBank/DDBJ whole genome shotgun (WGS) entry which is preliminary data.</text>
</comment>
<evidence type="ECO:0000313" key="1">
    <source>
        <dbReference type="EMBL" id="KAJ0037519.1"/>
    </source>
</evidence>
<dbReference type="EMBL" id="CM047741">
    <property type="protein sequence ID" value="KAJ0037519.1"/>
    <property type="molecule type" value="Genomic_DNA"/>
</dbReference>
<sequence>MAGEIEEPFSLSFQTDSLHSGSISFGRFENEPLSWERRSSFSHNRYLEEVEKCSKPGSVIEKKAYFEAHFKRKALLLQGSSECQNANEDETGENDVFENEGCRDGYENVTEEDLNGNEESHNYHFDENVSETAYWRQEFDDGNERSQYYFGNETSKFTHFDESPEHSEYYGELDVMECEREDPSVLPAESPMKAALANADRLVNTAPEDVNTVETCHTGIVCDKSLPSNDEAEIELQKNRNNDAVDVNESSKAINLSPKSATSRRVGKSSLENRKNLSPKSRIAVENKSIKPKLISQSHVQKPISLKTSKTAAKSQSRIEKECPGRMKAEKQSLQTSTPVRRSSQRSPKTQDSESSATKSKVENKSSEKDQMRAKKVAESQPSASKKIDPRGHQTPNRLKQTAADSSKLVMRPSSAAFSFKSDERAERRKEASKADFIANQTFCRFNFNLNSILSHWGSSLHSSVFMKSLKWVSKSSTTELSEVSSAPRSHSSIHHEARMKNGNTERKPREKERSPSLQKYRVSETSKATKDHRIEVKPKVGARRNSNEMLRKSMKGIGLGSSSGIGSLAVGVAS</sequence>
<reference evidence="2" key="1">
    <citation type="journal article" date="2023" name="G3 (Bethesda)">
        <title>Genome assembly and association tests identify interacting loci associated with vigor, precocity, and sex in interspecific pistachio rootstocks.</title>
        <authorList>
            <person name="Palmer W."/>
            <person name="Jacygrad E."/>
            <person name="Sagayaradj S."/>
            <person name="Cavanaugh K."/>
            <person name="Han R."/>
            <person name="Bertier L."/>
            <person name="Beede B."/>
            <person name="Kafkas S."/>
            <person name="Golino D."/>
            <person name="Preece J."/>
            <person name="Michelmore R."/>
        </authorList>
    </citation>
    <scope>NUCLEOTIDE SEQUENCE [LARGE SCALE GENOMIC DNA]</scope>
</reference>
<keyword evidence="2" id="KW-1185">Reference proteome</keyword>
<organism evidence="1 2">
    <name type="scientific">Pistacia integerrima</name>
    <dbReference type="NCBI Taxonomy" id="434235"/>
    <lineage>
        <taxon>Eukaryota</taxon>
        <taxon>Viridiplantae</taxon>
        <taxon>Streptophyta</taxon>
        <taxon>Embryophyta</taxon>
        <taxon>Tracheophyta</taxon>
        <taxon>Spermatophyta</taxon>
        <taxon>Magnoliopsida</taxon>
        <taxon>eudicotyledons</taxon>
        <taxon>Gunneridae</taxon>
        <taxon>Pentapetalae</taxon>
        <taxon>rosids</taxon>
        <taxon>malvids</taxon>
        <taxon>Sapindales</taxon>
        <taxon>Anacardiaceae</taxon>
        <taxon>Pistacia</taxon>
    </lineage>
</organism>
<gene>
    <name evidence="1" type="ORF">Pint_22252</name>
</gene>
<accession>A0ACC0YGX9</accession>
<protein>
    <submittedName>
        <fullName evidence="1">Uncharacterized protein</fullName>
    </submittedName>
</protein>
<dbReference type="Proteomes" id="UP001163603">
    <property type="component" value="Chromosome 6"/>
</dbReference>
<name>A0ACC0YGX9_9ROSI</name>
<proteinExistence type="predicted"/>
<evidence type="ECO:0000313" key="2">
    <source>
        <dbReference type="Proteomes" id="UP001163603"/>
    </source>
</evidence>